<dbReference type="EMBL" id="MN739942">
    <property type="protein sequence ID" value="QHT78934.1"/>
    <property type="molecule type" value="Genomic_DNA"/>
</dbReference>
<dbReference type="SUPFAM" id="SSF53448">
    <property type="entry name" value="Nucleotide-diphospho-sugar transferases"/>
    <property type="match status" value="1"/>
</dbReference>
<accession>A0A6C0HES4</accession>
<keyword evidence="1" id="KW-1133">Transmembrane helix</keyword>
<keyword evidence="1" id="KW-0812">Transmembrane</keyword>
<evidence type="ECO:0000313" key="3">
    <source>
        <dbReference type="EMBL" id="QHT78934.1"/>
    </source>
</evidence>
<organism evidence="3">
    <name type="scientific">viral metagenome</name>
    <dbReference type="NCBI Taxonomy" id="1070528"/>
    <lineage>
        <taxon>unclassified sequences</taxon>
        <taxon>metagenomes</taxon>
        <taxon>organismal metagenomes</taxon>
    </lineage>
</organism>
<proteinExistence type="predicted"/>
<keyword evidence="1" id="KW-0472">Membrane</keyword>
<dbReference type="AlphaFoldDB" id="A0A6C0HES4"/>
<sequence length="271" mass="31358">MLDIRKCPTLVINLDRRPDRWNEFKQQFTLKEFKYLERFPAIDGSKIDTHNDTRISPHTRMNIAKKYRRSDYEINTPGAIGASLSHASCWKHLLDSKYEYLVVFEDDTLVTKEYLQKIDNLIPTLPEWDMWLLGTHSWGLQGLPLSKDQKGWWKVISFTGAHAYVLNRRGAEILLKEVFPIETHIEYYISACSVLKGLRLISHSDLRMKYSMELTSSSDSDTFDSYKSCPVCIVPDNFLNTGLYLSSGTLERAVISISALLIIAYGFYLRR</sequence>
<protein>
    <recommendedName>
        <fullName evidence="2">Glycosyl transferase family 25 domain-containing protein</fullName>
    </recommendedName>
</protein>
<reference evidence="3" key="1">
    <citation type="journal article" date="2020" name="Nature">
        <title>Giant virus diversity and host interactions through global metagenomics.</title>
        <authorList>
            <person name="Schulz F."/>
            <person name="Roux S."/>
            <person name="Paez-Espino D."/>
            <person name="Jungbluth S."/>
            <person name="Walsh D.A."/>
            <person name="Denef V.J."/>
            <person name="McMahon K.D."/>
            <person name="Konstantinidis K.T."/>
            <person name="Eloe-Fadrosh E.A."/>
            <person name="Kyrpides N.C."/>
            <person name="Woyke T."/>
        </authorList>
    </citation>
    <scope>NUCLEOTIDE SEQUENCE</scope>
    <source>
        <strain evidence="3">GVMAG-M-3300023179-97</strain>
    </source>
</reference>
<feature type="domain" description="Glycosyl transferase family 25" evidence="2">
    <location>
        <begin position="8"/>
        <end position="124"/>
    </location>
</feature>
<evidence type="ECO:0000256" key="1">
    <source>
        <dbReference type="SAM" id="Phobius"/>
    </source>
</evidence>
<dbReference type="CDD" id="cd06532">
    <property type="entry name" value="Glyco_transf_25"/>
    <property type="match status" value="1"/>
</dbReference>
<dbReference type="InterPro" id="IPR002654">
    <property type="entry name" value="Glyco_trans_25"/>
</dbReference>
<feature type="transmembrane region" description="Helical" evidence="1">
    <location>
        <begin position="253"/>
        <end position="269"/>
    </location>
</feature>
<dbReference type="Pfam" id="PF01755">
    <property type="entry name" value="Glyco_transf_25"/>
    <property type="match status" value="1"/>
</dbReference>
<name>A0A6C0HES4_9ZZZZ</name>
<dbReference type="InterPro" id="IPR029044">
    <property type="entry name" value="Nucleotide-diphossugar_trans"/>
</dbReference>
<evidence type="ECO:0000259" key="2">
    <source>
        <dbReference type="Pfam" id="PF01755"/>
    </source>
</evidence>